<dbReference type="AlphaFoldDB" id="A0A6J5ET36"/>
<name>A0A6J5ET36_9BURK</name>
<keyword evidence="2" id="KW-1185">Reference proteome</keyword>
<proteinExistence type="predicted"/>
<sequence>MACLQEIFEGTTPVSEKLRFNTSFTGNPDLKQNVTLDTAEAKHLIAALGHGLTPLGGLNSGLGALLNFFYPADNRKADRLLDYYRQREWRIACEFSILGKQVIREVAPAEREQILQIDSEFFTRTIDSDFGAVERLSKSLILPGLNGKRVIEMVRRVIVPAGALEQARSVLSGIDNAPPVVDLNSLASG</sequence>
<reference evidence="1 2" key="1">
    <citation type="submission" date="2020-04" db="EMBL/GenBank/DDBJ databases">
        <authorList>
            <person name="De Canck E."/>
        </authorList>
    </citation>
    <scope>NUCLEOTIDE SEQUENCE [LARGE SCALE GENOMIC DNA]</scope>
    <source>
        <strain evidence="1 2">LMG 29739</strain>
    </source>
</reference>
<evidence type="ECO:0000313" key="1">
    <source>
        <dbReference type="EMBL" id="CAB3768591.1"/>
    </source>
</evidence>
<dbReference type="EMBL" id="CADIKF010000058">
    <property type="protein sequence ID" value="CAB3768591.1"/>
    <property type="molecule type" value="Genomic_DNA"/>
</dbReference>
<accession>A0A6J5ET36</accession>
<protein>
    <submittedName>
        <fullName evidence="1">Uncharacterized protein</fullName>
    </submittedName>
</protein>
<gene>
    <name evidence="1" type="ORF">LMG29739_05339</name>
</gene>
<evidence type="ECO:0000313" key="2">
    <source>
        <dbReference type="Proteomes" id="UP000494329"/>
    </source>
</evidence>
<organism evidence="1 2">
    <name type="scientific">Paraburkholderia solisilvae</name>
    <dbReference type="NCBI Taxonomy" id="624376"/>
    <lineage>
        <taxon>Bacteria</taxon>
        <taxon>Pseudomonadati</taxon>
        <taxon>Pseudomonadota</taxon>
        <taxon>Betaproteobacteria</taxon>
        <taxon>Burkholderiales</taxon>
        <taxon>Burkholderiaceae</taxon>
        <taxon>Paraburkholderia</taxon>
    </lineage>
</organism>
<dbReference type="Proteomes" id="UP000494329">
    <property type="component" value="Unassembled WGS sequence"/>
</dbReference>